<evidence type="ECO:0000313" key="4">
    <source>
        <dbReference type="Proteomes" id="UP000692954"/>
    </source>
</evidence>
<protein>
    <recommendedName>
        <fullName evidence="5">Transmembrane protein</fullName>
    </recommendedName>
</protein>
<keyword evidence="1" id="KW-1133">Transmembrane helix</keyword>
<feature type="transmembrane region" description="Helical" evidence="1">
    <location>
        <begin position="2353"/>
        <end position="2375"/>
    </location>
</feature>
<name>A0A8S1P9R9_9CILI</name>
<feature type="transmembrane region" description="Helical" evidence="1">
    <location>
        <begin position="2464"/>
        <end position="2485"/>
    </location>
</feature>
<dbReference type="PANTHER" id="PTHR11319">
    <property type="entry name" value="G PROTEIN-COUPLED RECEPTOR-RELATED"/>
    <property type="match status" value="1"/>
</dbReference>
<keyword evidence="4" id="KW-1185">Reference proteome</keyword>
<feature type="transmembrane region" description="Helical" evidence="1">
    <location>
        <begin position="2412"/>
        <end position="2433"/>
    </location>
</feature>
<feature type="transmembrane region" description="Helical" evidence="1">
    <location>
        <begin position="2497"/>
        <end position="2518"/>
    </location>
</feature>
<evidence type="ECO:0000313" key="3">
    <source>
        <dbReference type="EMBL" id="CAD8099977.1"/>
    </source>
</evidence>
<feature type="transmembrane region" description="Helical" evidence="1">
    <location>
        <begin position="2688"/>
        <end position="2709"/>
    </location>
</feature>
<dbReference type="PANTHER" id="PTHR11319:SF35">
    <property type="entry name" value="OUTER MEMBRANE PROTEIN PMPC-RELATED"/>
    <property type="match status" value="1"/>
</dbReference>
<feature type="transmembrane region" description="Helical" evidence="1">
    <location>
        <begin position="2548"/>
        <end position="2573"/>
    </location>
</feature>
<feature type="signal peptide" evidence="2">
    <location>
        <begin position="1"/>
        <end position="22"/>
    </location>
</feature>
<gene>
    <name evidence="3" type="ORF">PSON_ATCC_30995.1.T0730006</name>
</gene>
<keyword evidence="2" id="KW-0732">Signal</keyword>
<reference evidence="3" key="1">
    <citation type="submission" date="2021-01" db="EMBL/GenBank/DDBJ databases">
        <authorList>
            <consortium name="Genoscope - CEA"/>
            <person name="William W."/>
        </authorList>
    </citation>
    <scope>NUCLEOTIDE SEQUENCE</scope>
</reference>
<dbReference type="Proteomes" id="UP000692954">
    <property type="component" value="Unassembled WGS sequence"/>
</dbReference>
<organism evidence="3 4">
    <name type="scientific">Paramecium sonneborni</name>
    <dbReference type="NCBI Taxonomy" id="65129"/>
    <lineage>
        <taxon>Eukaryota</taxon>
        <taxon>Sar</taxon>
        <taxon>Alveolata</taxon>
        <taxon>Ciliophora</taxon>
        <taxon>Intramacronucleata</taxon>
        <taxon>Oligohymenophorea</taxon>
        <taxon>Peniculida</taxon>
        <taxon>Parameciidae</taxon>
        <taxon>Paramecium</taxon>
    </lineage>
</organism>
<evidence type="ECO:0000256" key="2">
    <source>
        <dbReference type="SAM" id="SignalP"/>
    </source>
</evidence>
<sequence length="2795" mass="327749">MFLKQLQILLIISSELVSKCQTIFEFNSLYQYKTTIFKSEFSSFASSECYTFGLWSKYNPLGNISQVGDVGVLESNCYHQLSAIEQTKDEINFLYYDCVDYQNKNIKKVVTFIGSNNIIYKFQANIDPNTYESIWYFFNLMIIPKKARVLFGILQFETVILQKEVEIEFPFKDVNLIIVFGGGLVVNNNQALYSLETSKLSFFPGEFYQLSPQFLDKYQYCSFQSIISNSLSLEIEEICFINIQQPQPTINVQELEINYYISQFQNINTFALQSWIRLTKINSFQEQIRYQLIKLCANFQNPQMINDNLSAFQLFYKLSKNQNQLIITTYSLIFPSVKLDLSNNPFLITKSFDINHNISLWHHLFVQKSETQILVKIIFYEEFQIYQYQFQSEIIQFQFVQFQLIYGNLLQCQNCLNVEMRKLEFFNCAEQFIPENNQCHNNCNQCDGPTKSDCLSYFLQKSTNHVFVHSTYDYEDQCYSFQLLKLNLKKNELEHKKCEFGYFEFDENCWRCPSKLLINLVTCIECLINPKDWINYAYCEKYYFSETIQSPFQLKNEIQEFYVFDGRDLKLCEECQNQGNIYQDYISTHTYFRNFCQQNNRKEQLEYCYKDIFVDCQIYEIQISGPVCIKCRGELILESNNCIRFFQSVIFNLICETPFYRTFHNTCKICPIKNCVYCFDYNRLDPSKSTMLVQSKIIIDSDEQFVVGCAQCKDGFRFDFTIGDCVYQNPSLQFCLRSYINLQGQETCTLSSVNDFNIAPSIIHCQQYIYNCEECYQTFQKTLKCIICEDGYIVSPINGLCSKTYQITNNIKKEYFCFFEQKEAWVQLTQAFSITFWYSNKMNSITDWGVNLCPLKCMDGYELFQNECIQFCHQNCQICQKVHKLQTNQFFICSLCSLNYYKYPHRTSDNRKCLICPSLCELCQQRSNVQIQEINQYFLISEENSIYTTQCLKSISQQNVKIDANLQIAQFCYDNFCDQIFEKQIEYNCDNPNIFSNYEQQFIEYSNQIGLQYFSFTVNLIRICENFYEIKNLLKEFIFSLQKTFLILKGNFPNILLTTEIHNFDEIEFNNLQIIVQIELNIIIQNRGTPLGFKIIDTLITSNEKSSIKSSIIANKFNNFSLQNVSIVNINLHNSNLYLICFEKNSNQLLFEFLKIKDCTLNNSIIFNLNQIQKDIIIKNVIIDSCELQNSSIFYFISDRNSNVTLFINQIIITDSIFIDSSLLQNYDSNIIMTELKIINSQFQNSQLIQFNQQITAFDFLLKYNQLNQTQLLNQISSNNLQIDLIQATQNTFQNFSFFSANYSQTQNQTYVSLKNLYFKENIHYEKIQKYLFILVSSFLKIQNVFITNTQNQKYFYLFNISKILIQNIVFENDFQQFKVPLSKDCLKNNEMHLQIIYVQGFQELQIENMLVHYQYTIDQSLIEILSNNLDTYYSTERIKIVNVTCFGNILIKLSLGNIFSIISIFSEKKQVIELQNIQFSENSFNQYSADPTKNSASLLFISSLYSSVILNKITSYQNVLTNSSYTFIKLYSDTILIKNIQVKYHNQIGVEFWNKYYDLFLESSLTQSQINYLIQESYTFQNQGGVMEINAQHFNLENGFFQFIIAESSQLFKIISQGQGIMILQNCYCQNSENKMFKNLNQNGAINLDSKSKIYNKFAPSIFSISPSPFKNKIIFKDFQVENCYSLSNSFFQLNFDSQNSDFNQVIIDNLIIIHNIEGLILFHQKLDYLDSRDLLKNNNDNAIIYIQGCDISIKRLQIKGLLILPLIKIVDCFKIFLTDFLIQDVQLFYPSSLIVIEQGRSIQSIIYIKNIFIQNIKKGIMKDYSLRYYLVPNITQIFEKCNSIKYINVKQSNQEYYNNTHLLEQLQQLNINEGSLIYLKSSSNNLKVYLKSLLIQDNNCEICQNGLIYLSLIDFEKILIKELSCINNIVKQFGCINAHSDQNLNAKIFTSYSNFILNQGTQGMALKSNNVKVLFSNTKILNNTANLTGGGIYLGLVSSEDFRIYQTFILFNTAKEGGGIYINGTSSLTKNNFNSSLLFLNTALESTNNIQEFPSHLDLSLNNIEMISQPTSEIKNNVIRMLKLKPYKILSQGKILQTNFLMIPSNQYISGYRIYDTKTQKYISYITELSILFKNQMNEQLRSFINSSCSIIQKTYDIMKVKELESNTISKIEFDSKTNTFDIGSQIFQFDPYQQHDKIYEIQAYCKVNNNEISFQYNLQVKSLFCELGEFYVSNDCQICQSSQGYYSVTYNSTQCSIFDKNKFEAITSNNILLKMGYWRPYYLSDRIEECFKNLEFCKGGWGVGNDLCAIGHIGGLCEQCDTNNVRGLGQYFQNEQGQKCLECNNLINNILPFILTSIWAFISNIITLNSILTTNKKFTCYQISQRFGQILFKLNLDQDSILLKLFFNYLWIFSLIFTFNINFTFSFSFVSRTSDTSYFMASNLDCQLIELFNSELIYSRVIAMFILMNFQIILIQIGFNIMSIISKKEVDQSIISVTILYLFVQNYSALIKQLFSIISKRQISNINYIQGDVSLFYGDGNHLQWIYYFAVPILMIVGLILPLTFLLVLYMKSHKINEIRFRKHIGYLFNEYTESNYFWEWIKLWKKTILTILLIYFETNVLLKGVFIAMTLQAYQFIAIQFQPYINQKLNKLDIQTGYFCSFAIFLALVLYIGDQGDNNFYSQIIQILILLLCIKLSFPFIFNIFEFYYKKYKFQFCNALLNLFKKQPFCKGVSQALSNILKSWKQQEDRTIHNIKRLRQSYKFRKTNQHLREIINLQSVFNNPLLNQIKL</sequence>
<accession>A0A8S1P9R9</accession>
<keyword evidence="1" id="KW-0472">Membrane</keyword>
<feature type="chain" id="PRO_5035892380" description="Transmembrane protein" evidence="2">
    <location>
        <begin position="23"/>
        <end position="2795"/>
    </location>
</feature>
<evidence type="ECO:0008006" key="5">
    <source>
        <dbReference type="Google" id="ProtNLM"/>
    </source>
</evidence>
<feature type="transmembrane region" description="Helical" evidence="1">
    <location>
        <begin position="2660"/>
        <end position="2676"/>
    </location>
</feature>
<dbReference type="OrthoDB" id="77931at2759"/>
<evidence type="ECO:0000256" key="1">
    <source>
        <dbReference type="SAM" id="Phobius"/>
    </source>
</evidence>
<keyword evidence="1" id="KW-0812">Transmembrane</keyword>
<comment type="caution">
    <text evidence="3">The sequence shown here is derived from an EMBL/GenBank/DDBJ whole genome shotgun (WGS) entry which is preliminary data.</text>
</comment>
<proteinExistence type="predicted"/>
<dbReference type="EMBL" id="CAJJDN010000073">
    <property type="protein sequence ID" value="CAD8099977.1"/>
    <property type="molecule type" value="Genomic_DNA"/>
</dbReference>